<evidence type="ECO:0000256" key="1">
    <source>
        <dbReference type="ARBA" id="ARBA00023125"/>
    </source>
</evidence>
<dbReference type="Gene3D" id="1.10.10.60">
    <property type="entry name" value="Homeodomain-like"/>
    <property type="match status" value="1"/>
</dbReference>
<dbReference type="EMBL" id="CAADRA010007296">
    <property type="protein sequence ID" value="VFU00091.1"/>
    <property type="molecule type" value="Genomic_DNA"/>
</dbReference>
<name>A0A485LNJ5_9STRA</name>
<feature type="domain" description="HTH CENPB-type" evidence="2">
    <location>
        <begin position="70"/>
        <end position="154"/>
    </location>
</feature>
<dbReference type="Pfam" id="PF03184">
    <property type="entry name" value="DDE_1"/>
    <property type="match status" value="1"/>
</dbReference>
<reference evidence="4 5" key="1">
    <citation type="submission" date="2019-03" db="EMBL/GenBank/DDBJ databases">
        <authorList>
            <person name="Gaulin E."/>
            <person name="Dumas B."/>
        </authorList>
    </citation>
    <scope>NUCLEOTIDE SEQUENCE [LARGE SCALE GENOMIC DNA]</scope>
    <source>
        <strain evidence="4">CBS 568.67</strain>
    </source>
</reference>
<dbReference type="InterPro" id="IPR036397">
    <property type="entry name" value="RNaseH_sf"/>
</dbReference>
<evidence type="ECO:0000259" key="2">
    <source>
        <dbReference type="PROSITE" id="PS51253"/>
    </source>
</evidence>
<organism evidence="4 5">
    <name type="scientific">Aphanomyces stellatus</name>
    <dbReference type="NCBI Taxonomy" id="120398"/>
    <lineage>
        <taxon>Eukaryota</taxon>
        <taxon>Sar</taxon>
        <taxon>Stramenopiles</taxon>
        <taxon>Oomycota</taxon>
        <taxon>Saprolegniomycetes</taxon>
        <taxon>Saprolegniales</taxon>
        <taxon>Verrucalvaceae</taxon>
        <taxon>Aphanomyces</taxon>
    </lineage>
</organism>
<evidence type="ECO:0000313" key="5">
    <source>
        <dbReference type="Proteomes" id="UP000332933"/>
    </source>
</evidence>
<dbReference type="AlphaFoldDB" id="A0A485LNJ5"/>
<dbReference type="InterPro" id="IPR050863">
    <property type="entry name" value="CenT-Element_Derived"/>
</dbReference>
<dbReference type="GO" id="GO:0003677">
    <property type="term" value="F:DNA binding"/>
    <property type="evidence" value="ECO:0007669"/>
    <property type="project" value="UniProtKB-KW"/>
</dbReference>
<dbReference type="EMBL" id="VJMH01007270">
    <property type="protein sequence ID" value="KAF0684591.1"/>
    <property type="molecule type" value="Genomic_DNA"/>
</dbReference>
<dbReference type="PROSITE" id="PS51253">
    <property type="entry name" value="HTH_CENPB"/>
    <property type="match status" value="1"/>
</dbReference>
<proteinExistence type="predicted"/>
<dbReference type="InterPro" id="IPR006600">
    <property type="entry name" value="HTH_CenpB_DNA-bd_dom"/>
</dbReference>
<dbReference type="Gene3D" id="3.30.420.10">
    <property type="entry name" value="Ribonuclease H-like superfamily/Ribonuclease H"/>
    <property type="match status" value="1"/>
</dbReference>
<keyword evidence="1" id="KW-0238">DNA-binding</keyword>
<dbReference type="OrthoDB" id="117248at2759"/>
<evidence type="ECO:0000313" key="4">
    <source>
        <dbReference type="EMBL" id="VFU00091.1"/>
    </source>
</evidence>
<dbReference type="PANTHER" id="PTHR19303:SF73">
    <property type="entry name" value="PROTEIN PDC2"/>
    <property type="match status" value="1"/>
</dbReference>
<sequence length="433" mass="49320">MPPAHQRVRMTLEQKASLCTYHANNKDLSLRVLATWAQATFKLPKLPSKASVMNILASPIPVDIATARPRFKTMQPICSPTLETNLVKWVRFCEQASLPIVTYETLRNKAHRIRQSLLDCGFLTENQRERLLSMQFSHGWATKFLKRNVLKSRRVHGEAASAPAESVDEGRRKLNEATKDYSKRDIYNFDESAYFYCAVPTQSISSTKLSGRKNVKKRLTVALAVNADGSHKLPLLFIGHAKMPVCLRSLSQGEFDNLNYKNSKKGWITCAIFRKWLDSFNEMMRAENRRVLLLLDNASSHTSDQAHTNLSNVKVLFLPPNTTAHLQPLDAGIIRSFKAHLRRIRTDFIVSRTDKLFDENECGQLDKQMVDELLYVDVQQAMTWAMQAWCEVTSLTVANCWRHTQILDDGYFELISTMEATRICPPTVRSLAA</sequence>
<accession>A0A485LNJ5</accession>
<evidence type="ECO:0000313" key="3">
    <source>
        <dbReference type="EMBL" id="KAF0684591.1"/>
    </source>
</evidence>
<dbReference type="GO" id="GO:0005634">
    <property type="term" value="C:nucleus"/>
    <property type="evidence" value="ECO:0007669"/>
    <property type="project" value="TreeGrafter"/>
</dbReference>
<reference evidence="3" key="2">
    <citation type="submission" date="2019-06" db="EMBL/GenBank/DDBJ databases">
        <title>Genomics analysis of Aphanomyces spp. identifies a new class of oomycete effector associated with host adaptation.</title>
        <authorList>
            <person name="Gaulin E."/>
        </authorList>
    </citation>
    <scope>NUCLEOTIDE SEQUENCE</scope>
    <source>
        <strain evidence="3">CBS 578.67</strain>
    </source>
</reference>
<gene>
    <name evidence="4" type="primary">Aste57867_23445</name>
    <name evidence="3" type="ORF">As57867_023374</name>
    <name evidence="4" type="ORF">ASTE57867_23445</name>
</gene>
<keyword evidence="5" id="KW-1185">Reference proteome</keyword>
<dbReference type="PANTHER" id="PTHR19303">
    <property type="entry name" value="TRANSPOSON"/>
    <property type="match status" value="1"/>
</dbReference>
<dbReference type="Pfam" id="PF03221">
    <property type="entry name" value="HTH_Tnp_Tc5"/>
    <property type="match status" value="1"/>
</dbReference>
<dbReference type="InterPro" id="IPR004875">
    <property type="entry name" value="DDE_SF_endonuclease_dom"/>
</dbReference>
<dbReference type="Proteomes" id="UP000332933">
    <property type="component" value="Unassembled WGS sequence"/>
</dbReference>
<protein>
    <submittedName>
        <fullName evidence="4">Aste57867_23445 protein</fullName>
    </submittedName>
</protein>